<keyword evidence="12" id="KW-1185">Reference proteome</keyword>
<dbReference type="PANTHER" id="PTHR32248">
    <property type="entry name" value="RNA POLYMERASE SIGMA-54 FACTOR"/>
    <property type="match status" value="1"/>
</dbReference>
<dbReference type="Pfam" id="PF04552">
    <property type="entry name" value="Sigma54_DBD"/>
    <property type="match status" value="1"/>
</dbReference>
<feature type="domain" description="RNA polymerase sigma factor 54 core-binding" evidence="10">
    <location>
        <begin position="99"/>
        <end position="282"/>
    </location>
</feature>
<protein>
    <submittedName>
        <fullName evidence="11">RNA polymerase factor sigma-54</fullName>
    </submittedName>
</protein>
<dbReference type="GO" id="GO:0000428">
    <property type="term" value="C:DNA-directed RNA polymerase complex"/>
    <property type="evidence" value="ECO:0007669"/>
    <property type="project" value="UniProtKB-KW"/>
</dbReference>
<dbReference type="Gene3D" id="1.10.10.60">
    <property type="entry name" value="Homeodomain-like"/>
    <property type="match status" value="1"/>
</dbReference>
<reference evidence="11 12" key="1">
    <citation type="submission" date="2019-11" db="EMBL/GenBank/DDBJ databases">
        <title>Draft genome sequences of five Paenibacillus species of dairy origin.</title>
        <authorList>
            <person name="Olajide A.M."/>
            <person name="Chen S."/>
            <person name="Lapointe G."/>
        </authorList>
    </citation>
    <scope>NUCLEOTIDE SEQUENCE [LARGE SCALE GENOMIC DNA]</scope>
    <source>
        <strain evidence="11 12">2CS3</strain>
    </source>
</reference>
<dbReference type="GO" id="GO:0016779">
    <property type="term" value="F:nucleotidyltransferase activity"/>
    <property type="evidence" value="ECO:0007669"/>
    <property type="project" value="UniProtKB-KW"/>
</dbReference>
<dbReference type="InterPro" id="IPR000394">
    <property type="entry name" value="RNA_pol_sigma_54"/>
</dbReference>
<sequence length="457" mass="50173">MLINEEKEGLCYFLVRKGPGITVNNRLVLTQTQKLAVTANMQQSLYILQSSNMELIEFINQQADENPVLEADFGTMLHNRGVAGSSAAAPEYDPIAMAANAAPTLEQHLLRQLNCLTGLPAGVYEAAKYMIGNLDDNGYLALPLEQVAGDLGISPAIVDLALNRVQELDPAGVGARNLRECLLIQLRLTHGVDSLVYRLVEGHLEDLAANRIKRIAKELRADADEIREAACRLTALVPRPGAIFQADKPHYVIPDIVIEQREEGFDIRVRSISKSVRINGFYKGMSELAAAGDPERQFLKEKLSSAEWLLKCLSQREKTLRLVAEAVVEAQAEFFRTGKGSLAPLSLKEVAERIGMHESTVSRSVAGKFAQTPRGIFELKYFFASGVYASEGPAVSADHIKRKIKELIRLENAAKPLSDQQLAEALLAAGLSISRRTVAKYREEMGIAPSSRRAARS</sequence>
<dbReference type="Gene3D" id="1.10.10.1330">
    <property type="entry name" value="RNA polymerase sigma-54 factor, core-binding domain"/>
    <property type="match status" value="1"/>
</dbReference>
<dbReference type="GO" id="GO:0006352">
    <property type="term" value="P:DNA-templated transcription initiation"/>
    <property type="evidence" value="ECO:0007669"/>
    <property type="project" value="InterPro"/>
</dbReference>
<dbReference type="NCBIfam" id="TIGR02395">
    <property type="entry name" value="rpoN_sigma"/>
    <property type="match status" value="1"/>
</dbReference>
<dbReference type="PIRSF" id="PIRSF000774">
    <property type="entry name" value="RpoN"/>
    <property type="match status" value="1"/>
</dbReference>
<feature type="domain" description="RNA polymerase sigma factor 54 DNA-binding" evidence="9">
    <location>
        <begin position="297"/>
        <end position="453"/>
    </location>
</feature>
<dbReference type="PROSITE" id="PS00717">
    <property type="entry name" value="SIGMA54_1"/>
    <property type="match status" value="1"/>
</dbReference>
<dbReference type="PANTHER" id="PTHR32248:SF4">
    <property type="entry name" value="RNA POLYMERASE SIGMA-54 FACTOR"/>
    <property type="match status" value="1"/>
</dbReference>
<keyword evidence="8" id="KW-0804">Transcription</keyword>
<dbReference type="GO" id="GO:0003677">
    <property type="term" value="F:DNA binding"/>
    <property type="evidence" value="ECO:0007669"/>
    <property type="project" value="UniProtKB-KW"/>
</dbReference>
<organism evidence="11 12">
    <name type="scientific">Paenibacillus validus</name>
    <dbReference type="NCBI Taxonomy" id="44253"/>
    <lineage>
        <taxon>Bacteria</taxon>
        <taxon>Bacillati</taxon>
        <taxon>Bacillota</taxon>
        <taxon>Bacilli</taxon>
        <taxon>Bacillales</taxon>
        <taxon>Paenibacillaceae</taxon>
        <taxon>Paenibacillus</taxon>
    </lineage>
</organism>
<dbReference type="AlphaFoldDB" id="A0A7X2ZAE7"/>
<keyword evidence="6" id="KW-0731">Sigma factor</keyword>
<evidence type="ECO:0000259" key="10">
    <source>
        <dbReference type="Pfam" id="PF04963"/>
    </source>
</evidence>
<evidence type="ECO:0000256" key="8">
    <source>
        <dbReference type="ARBA" id="ARBA00023163"/>
    </source>
</evidence>
<gene>
    <name evidence="11" type="primary">rpoN</name>
    <name evidence="11" type="ORF">GNP93_11525</name>
</gene>
<evidence type="ECO:0000256" key="3">
    <source>
        <dbReference type="ARBA" id="ARBA00022679"/>
    </source>
</evidence>
<dbReference type="Proteomes" id="UP000450917">
    <property type="component" value="Unassembled WGS sequence"/>
</dbReference>
<dbReference type="InterPro" id="IPR007634">
    <property type="entry name" value="RNA_pol_sigma_54_DNA-bd"/>
</dbReference>
<dbReference type="InterPro" id="IPR038709">
    <property type="entry name" value="RpoN_core-bd_sf"/>
</dbReference>
<evidence type="ECO:0000259" key="9">
    <source>
        <dbReference type="Pfam" id="PF04552"/>
    </source>
</evidence>
<evidence type="ECO:0000313" key="11">
    <source>
        <dbReference type="EMBL" id="MUG71309.1"/>
    </source>
</evidence>
<dbReference type="PROSITE" id="PS00718">
    <property type="entry name" value="SIGMA54_2"/>
    <property type="match status" value="1"/>
</dbReference>
<dbReference type="Pfam" id="PF04963">
    <property type="entry name" value="Sigma54_CBD"/>
    <property type="match status" value="1"/>
</dbReference>
<dbReference type="Pfam" id="PF00309">
    <property type="entry name" value="Sigma54_AID"/>
    <property type="match status" value="1"/>
</dbReference>
<dbReference type="PROSITE" id="PS50044">
    <property type="entry name" value="SIGMA54_3"/>
    <property type="match status" value="1"/>
</dbReference>
<comment type="similarity">
    <text evidence="1">Belongs to the sigma-54 factor family.</text>
</comment>
<accession>A0A7X2ZAE7</accession>
<evidence type="ECO:0000256" key="5">
    <source>
        <dbReference type="ARBA" id="ARBA00023015"/>
    </source>
</evidence>
<evidence type="ECO:0000256" key="6">
    <source>
        <dbReference type="ARBA" id="ARBA00023082"/>
    </source>
</evidence>
<keyword evidence="3" id="KW-0808">Transferase</keyword>
<keyword evidence="2" id="KW-0240">DNA-directed RNA polymerase</keyword>
<proteinExistence type="inferred from homology"/>
<dbReference type="GO" id="GO:0016987">
    <property type="term" value="F:sigma factor activity"/>
    <property type="evidence" value="ECO:0007669"/>
    <property type="project" value="UniProtKB-KW"/>
</dbReference>
<dbReference type="EMBL" id="WNZX01000008">
    <property type="protein sequence ID" value="MUG71309.1"/>
    <property type="molecule type" value="Genomic_DNA"/>
</dbReference>
<dbReference type="GO" id="GO:0001216">
    <property type="term" value="F:DNA-binding transcription activator activity"/>
    <property type="evidence" value="ECO:0007669"/>
    <property type="project" value="InterPro"/>
</dbReference>
<dbReference type="PRINTS" id="PR00045">
    <property type="entry name" value="SIGMA54FCT"/>
</dbReference>
<name>A0A7X2ZAE7_9BACL</name>
<dbReference type="InterPro" id="IPR007046">
    <property type="entry name" value="RNA_pol_sigma_54_core-bd"/>
</dbReference>
<keyword evidence="4" id="KW-0548">Nucleotidyltransferase</keyword>
<comment type="caution">
    <text evidence="11">The sequence shown here is derived from an EMBL/GenBank/DDBJ whole genome shotgun (WGS) entry which is preliminary data.</text>
</comment>
<evidence type="ECO:0000256" key="4">
    <source>
        <dbReference type="ARBA" id="ARBA00022695"/>
    </source>
</evidence>
<evidence type="ECO:0000256" key="2">
    <source>
        <dbReference type="ARBA" id="ARBA00022478"/>
    </source>
</evidence>
<keyword evidence="5" id="KW-0805">Transcription regulation</keyword>
<keyword evidence="7" id="KW-0238">DNA-binding</keyword>
<evidence type="ECO:0000256" key="1">
    <source>
        <dbReference type="ARBA" id="ARBA00008798"/>
    </source>
</evidence>
<evidence type="ECO:0000256" key="7">
    <source>
        <dbReference type="ARBA" id="ARBA00023125"/>
    </source>
</evidence>
<evidence type="ECO:0000313" key="12">
    <source>
        <dbReference type="Proteomes" id="UP000450917"/>
    </source>
</evidence>